<gene>
    <name evidence="1" type="ORF">NDU88_005499</name>
</gene>
<sequence length="134" mass="14959">MDEIVHLQVLRLLSSIGTAAVRITCHAPYGSGATLRVSPWLQTCVPHRPLKQSGRLRLNTPASAQPAAKGREEITAIKQEIAADVKDIRRDLGDLGQWVNSMEQTSTSQTEELEEHYRELLELQDKNLERSTTS</sequence>
<name>A0AAV7MWZ5_PLEWA</name>
<evidence type="ECO:0000313" key="2">
    <source>
        <dbReference type="Proteomes" id="UP001066276"/>
    </source>
</evidence>
<protein>
    <submittedName>
        <fullName evidence="1">Uncharacterized protein</fullName>
    </submittedName>
</protein>
<proteinExistence type="predicted"/>
<dbReference type="EMBL" id="JANPWB010000013">
    <property type="protein sequence ID" value="KAJ1108117.1"/>
    <property type="molecule type" value="Genomic_DNA"/>
</dbReference>
<dbReference type="Proteomes" id="UP001066276">
    <property type="component" value="Chromosome 9"/>
</dbReference>
<keyword evidence="2" id="KW-1185">Reference proteome</keyword>
<dbReference type="AlphaFoldDB" id="A0AAV7MWZ5"/>
<reference evidence="1" key="1">
    <citation type="journal article" date="2022" name="bioRxiv">
        <title>Sequencing and chromosome-scale assembly of the giantPleurodeles waltlgenome.</title>
        <authorList>
            <person name="Brown T."/>
            <person name="Elewa A."/>
            <person name="Iarovenko S."/>
            <person name="Subramanian E."/>
            <person name="Araus A.J."/>
            <person name="Petzold A."/>
            <person name="Susuki M."/>
            <person name="Suzuki K.-i.T."/>
            <person name="Hayashi T."/>
            <person name="Toyoda A."/>
            <person name="Oliveira C."/>
            <person name="Osipova E."/>
            <person name="Leigh N.D."/>
            <person name="Simon A."/>
            <person name="Yun M.H."/>
        </authorList>
    </citation>
    <scope>NUCLEOTIDE SEQUENCE</scope>
    <source>
        <strain evidence="1">20211129_DDA</strain>
        <tissue evidence="1">Liver</tissue>
    </source>
</reference>
<evidence type="ECO:0000313" key="1">
    <source>
        <dbReference type="EMBL" id="KAJ1108117.1"/>
    </source>
</evidence>
<organism evidence="1 2">
    <name type="scientific">Pleurodeles waltl</name>
    <name type="common">Iberian ribbed newt</name>
    <dbReference type="NCBI Taxonomy" id="8319"/>
    <lineage>
        <taxon>Eukaryota</taxon>
        <taxon>Metazoa</taxon>
        <taxon>Chordata</taxon>
        <taxon>Craniata</taxon>
        <taxon>Vertebrata</taxon>
        <taxon>Euteleostomi</taxon>
        <taxon>Amphibia</taxon>
        <taxon>Batrachia</taxon>
        <taxon>Caudata</taxon>
        <taxon>Salamandroidea</taxon>
        <taxon>Salamandridae</taxon>
        <taxon>Pleurodelinae</taxon>
        <taxon>Pleurodeles</taxon>
    </lineage>
</organism>
<accession>A0AAV7MWZ5</accession>
<comment type="caution">
    <text evidence="1">The sequence shown here is derived from an EMBL/GenBank/DDBJ whole genome shotgun (WGS) entry which is preliminary data.</text>
</comment>